<evidence type="ECO:0000313" key="3">
    <source>
        <dbReference type="EMBL" id="KAJ3657966.1"/>
    </source>
</evidence>
<dbReference type="Pfam" id="PF23756">
    <property type="entry name" value="Beta-prop_HPS5"/>
    <property type="match status" value="1"/>
</dbReference>
<dbReference type="InterPro" id="IPR056499">
    <property type="entry name" value="Beta-prop_HPS5-like"/>
</dbReference>
<evidence type="ECO:0000259" key="1">
    <source>
        <dbReference type="Pfam" id="PF23756"/>
    </source>
</evidence>
<evidence type="ECO:0008006" key="5">
    <source>
        <dbReference type="Google" id="ProtNLM"/>
    </source>
</evidence>
<organism evidence="3 4">
    <name type="scientific">Zophobas morio</name>
    <dbReference type="NCBI Taxonomy" id="2755281"/>
    <lineage>
        <taxon>Eukaryota</taxon>
        <taxon>Metazoa</taxon>
        <taxon>Ecdysozoa</taxon>
        <taxon>Arthropoda</taxon>
        <taxon>Hexapoda</taxon>
        <taxon>Insecta</taxon>
        <taxon>Pterygota</taxon>
        <taxon>Neoptera</taxon>
        <taxon>Endopterygota</taxon>
        <taxon>Coleoptera</taxon>
        <taxon>Polyphaga</taxon>
        <taxon>Cucujiformia</taxon>
        <taxon>Tenebrionidae</taxon>
        <taxon>Zophobas</taxon>
    </lineage>
</organism>
<gene>
    <name evidence="3" type="ORF">Zmor_009739</name>
</gene>
<feature type="domain" description="HPS5-like beta-propeller" evidence="1">
    <location>
        <begin position="15"/>
        <end position="362"/>
    </location>
</feature>
<dbReference type="InterPro" id="IPR036322">
    <property type="entry name" value="WD40_repeat_dom_sf"/>
</dbReference>
<dbReference type="Proteomes" id="UP001168821">
    <property type="component" value="Unassembled WGS sequence"/>
</dbReference>
<dbReference type="GO" id="GO:0005737">
    <property type="term" value="C:cytoplasm"/>
    <property type="evidence" value="ECO:0007669"/>
    <property type="project" value="TreeGrafter"/>
</dbReference>
<dbReference type="PANTHER" id="PTHR23287:SF18">
    <property type="entry name" value="BLOC-2 COMPLEX MEMBER HPS5"/>
    <property type="match status" value="1"/>
</dbReference>
<dbReference type="GO" id="GO:0048066">
    <property type="term" value="P:developmental pigmentation"/>
    <property type="evidence" value="ECO:0007669"/>
    <property type="project" value="TreeGrafter"/>
</dbReference>
<comment type="caution">
    <text evidence="3">The sequence shown here is derived from an EMBL/GenBank/DDBJ whole genome shotgun (WGS) entry which is preliminary data.</text>
</comment>
<dbReference type="SUPFAM" id="SSF50978">
    <property type="entry name" value="WD40 repeat-like"/>
    <property type="match status" value="1"/>
</dbReference>
<proteinExistence type="predicted"/>
<reference evidence="3" key="1">
    <citation type="journal article" date="2023" name="G3 (Bethesda)">
        <title>Whole genome assemblies of Zophobas morio and Tenebrio molitor.</title>
        <authorList>
            <person name="Kaur S."/>
            <person name="Stinson S.A."/>
            <person name="diCenzo G.C."/>
        </authorList>
    </citation>
    <scope>NUCLEOTIDE SEQUENCE</scope>
    <source>
        <strain evidence="3">QUZm001</strain>
    </source>
</reference>
<keyword evidence="4" id="KW-1185">Reference proteome</keyword>
<dbReference type="Pfam" id="PF23757">
    <property type="entry name" value="TPR_HPS5_insect"/>
    <property type="match status" value="1"/>
</dbReference>
<name>A0AA38MIX4_9CUCU</name>
<dbReference type="InterPro" id="IPR015943">
    <property type="entry name" value="WD40/YVTN_repeat-like_dom_sf"/>
</dbReference>
<dbReference type="Gene3D" id="2.130.10.10">
    <property type="entry name" value="YVTN repeat-like/Quinoprotein amine dehydrogenase"/>
    <property type="match status" value="1"/>
</dbReference>
<sequence>MPDKYVLVEHSSAINTIIHNTFQTTQRIKFTTFDVSPKYIVFGANSGGIYIFTRDPCQFHKLIPSTFQHGATNLVHISPNQENLAIAVSTGLVILLEDCFNPNFEQQVFTEHEGHTVTAMRWNGNDLYCGDSAGVISVITLKSFLTKAMFQTPVAVLMHLDSQIVQLDTHSKFLLVSTQTRSLLCDTESERYRQIGKKMRDGLLGACFLNCGELLDVNSTSRVWGTFQTVSDNEQLPHFANNTNVKIYCARPGARLWQADFQGNVVVTHQFRATLTQKHSDIIKWGDEDKLKLLSFEQKTMEEGFNFGKIFSVLDQFILSFNDNGIYIFDPCSSGLLHWTTHLHRIKDIKIVNNFLYVWHNDLELSVLSLFTIEELVLRSLIRKKYTLCGELCTQFFDEIQNLVTSSRKIHLISALESKLHSSEMLEKLAPIFARLKECARTLSLDKFKNGMVTVNALPILPESVQNFETEEEQKPAQESLTILSEQFKISQIEKNVETTDFLQLLERLNPDSLYELIGKFQAETKDENCDPWCKEIFLNNMKSVNCSPQVLDYACQAFLQINHHENLVCKCNFPLPVAHQTIPKCCEMGLKLMKKTQSYDLFLKQVPYMNTFVLKNLEPETIPSKIPLMIQFSDPEIIEIHSTKITYDVWDESIKLLLKLKTGQCLNCNSSIDTTASFDWTDFGTLMICSINSTNAIKLLKRYSNLLPKGELDQFFYQYCILSAVVDTRILNVKQFCCDQDVTREVDTSVGEFLRKKYLRGSDYYEPPSHNSVQVGNCDHCHLPLKIPVFEEVRKLTCGHKYHKVCFLYTKGRCALCGPIS</sequence>
<feature type="domain" description="HPS5 TPR" evidence="2">
    <location>
        <begin position="512"/>
        <end position="669"/>
    </location>
</feature>
<evidence type="ECO:0000259" key="2">
    <source>
        <dbReference type="Pfam" id="PF23757"/>
    </source>
</evidence>
<protein>
    <recommendedName>
        <fullName evidence="5">RING-type domain-containing protein</fullName>
    </recommendedName>
</protein>
<dbReference type="AlphaFoldDB" id="A0AA38MIX4"/>
<evidence type="ECO:0000313" key="4">
    <source>
        <dbReference type="Proteomes" id="UP001168821"/>
    </source>
</evidence>
<accession>A0AA38MIX4</accession>
<dbReference type="EMBL" id="JALNTZ010000003">
    <property type="protein sequence ID" value="KAJ3657966.1"/>
    <property type="molecule type" value="Genomic_DNA"/>
</dbReference>
<dbReference type="PANTHER" id="PTHR23287">
    <property type="entry name" value="RUBY-EYE2-LIKE PROTEIN"/>
    <property type="match status" value="1"/>
</dbReference>
<dbReference type="InterPro" id="IPR056446">
    <property type="entry name" value="TPR_HPS5_insects"/>
</dbReference>